<dbReference type="AlphaFoldDB" id="A0A0D8IE96"/>
<comment type="pathway">
    <text evidence="2 9">Cofactor biosynthesis; adenosylcobalamin biosynthesis.</text>
</comment>
<feature type="transmembrane region" description="Helical" evidence="9">
    <location>
        <begin position="202"/>
        <end position="221"/>
    </location>
</feature>
<dbReference type="GO" id="GO:0015420">
    <property type="term" value="F:ABC-type vitamin B12 transporter activity"/>
    <property type="evidence" value="ECO:0007669"/>
    <property type="project" value="UniProtKB-UniRule"/>
</dbReference>
<evidence type="ECO:0000256" key="8">
    <source>
        <dbReference type="ARBA" id="ARBA00023136"/>
    </source>
</evidence>
<dbReference type="PATRIC" id="fig|84022.5.peg.2364"/>
<accession>A0A0D8IE96</accession>
<evidence type="ECO:0000256" key="1">
    <source>
        <dbReference type="ARBA" id="ARBA00004651"/>
    </source>
</evidence>
<dbReference type="RefSeq" id="WP_044823391.1">
    <property type="nucleotide sequence ID" value="NZ_CP009687.1"/>
</dbReference>
<dbReference type="KEGG" id="cace:CACET_c09630"/>
<keyword evidence="8 9" id="KW-0472">Membrane</keyword>
<sequence length="322" mass="35928">MKVLLSAYILDLILGDPQGFPHPVRYIGNFISYLEKKLLNLKKSTQSQFIMGIVLAVIVIVTAYVLTSAIIKIAYSLHAYLGVFVSVLLGYTVLATKSLDVETRKVYKKLEDGSIEDARTALSYIVGRDTEDLDEKEITRATVETIGENISDGIIAPMFYFFIGGVPLAMAYKAANTLDSMVGYKNDKYLYFGRFSAKFDDVVNYIPARLTAIFVIIAAVLRRKNCSQAVKTVLRDNDKHNSPNAGYPEAAVAGALEIQLGGTNKYFGREVYKPTIGNSLDVLNKSHILKTIDLMYWTSAVAMLFFTILKLMMGDWSYGPWW</sequence>
<evidence type="ECO:0000256" key="9">
    <source>
        <dbReference type="HAMAP-Rule" id="MF_00024"/>
    </source>
</evidence>
<protein>
    <recommendedName>
        <fullName evidence="9">Cobalamin biosynthesis protein CobD</fullName>
    </recommendedName>
</protein>
<dbReference type="PANTHER" id="PTHR34308:SF1">
    <property type="entry name" value="COBALAMIN BIOSYNTHESIS PROTEIN CBIB"/>
    <property type="match status" value="1"/>
</dbReference>
<dbReference type="PANTHER" id="PTHR34308">
    <property type="entry name" value="COBALAMIN BIOSYNTHESIS PROTEIN CBIB"/>
    <property type="match status" value="1"/>
</dbReference>
<keyword evidence="7 9" id="KW-1133">Transmembrane helix</keyword>
<keyword evidence="5 9" id="KW-0169">Cobalamin biosynthesis</keyword>
<feature type="transmembrane region" description="Helical" evidence="9">
    <location>
        <begin position="77"/>
        <end position="95"/>
    </location>
</feature>
<feature type="transmembrane region" description="Helical" evidence="9">
    <location>
        <begin position="49"/>
        <end position="71"/>
    </location>
</feature>
<evidence type="ECO:0000256" key="4">
    <source>
        <dbReference type="ARBA" id="ARBA00022475"/>
    </source>
</evidence>
<dbReference type="NCBIfam" id="TIGR00380">
    <property type="entry name" value="cobal_cbiB"/>
    <property type="match status" value="1"/>
</dbReference>
<dbReference type="STRING" id="84022.CACET_c09630"/>
<dbReference type="EMBL" id="CP009687">
    <property type="protein sequence ID" value="AKL94470.1"/>
    <property type="molecule type" value="Genomic_DNA"/>
</dbReference>
<dbReference type="UniPathway" id="UPA00148"/>
<dbReference type="GO" id="GO:0009236">
    <property type="term" value="P:cobalamin biosynthetic process"/>
    <property type="evidence" value="ECO:0007669"/>
    <property type="project" value="UniProtKB-UniRule"/>
</dbReference>
<dbReference type="Pfam" id="PF03186">
    <property type="entry name" value="CobD_Cbib"/>
    <property type="match status" value="1"/>
</dbReference>
<feature type="transmembrane region" description="Helical" evidence="9">
    <location>
        <begin position="154"/>
        <end position="172"/>
    </location>
</feature>
<dbReference type="InterPro" id="IPR004485">
    <property type="entry name" value="Cobalamin_biosynth_CobD/CbiB"/>
</dbReference>
<comment type="function">
    <text evidence="9">Converts cobyric acid to cobinamide by the addition of aminopropanol on the F carboxylic group.</text>
</comment>
<reference evidence="10 11" key="1">
    <citation type="submission" date="2014-10" db="EMBL/GenBank/DDBJ databases">
        <title>Genome sequence of Clostridium aceticum DSM 1496.</title>
        <authorList>
            <person name="Poehlein A."/>
            <person name="Schiel-Bengelsdorf B."/>
            <person name="Gottschalk G."/>
            <person name="Duerre P."/>
            <person name="Daniel R."/>
        </authorList>
    </citation>
    <scope>NUCLEOTIDE SEQUENCE [LARGE SCALE GENOMIC DNA]</scope>
    <source>
        <strain evidence="10 11">DSM 1496</strain>
    </source>
</reference>
<evidence type="ECO:0000256" key="7">
    <source>
        <dbReference type="ARBA" id="ARBA00022989"/>
    </source>
</evidence>
<dbReference type="HAMAP" id="MF_00024">
    <property type="entry name" value="CobD_CbiB"/>
    <property type="match status" value="1"/>
</dbReference>
<comment type="subcellular location">
    <subcellularLocation>
        <location evidence="1 9">Cell membrane</location>
        <topology evidence="1 9">Multi-pass membrane protein</topology>
    </subcellularLocation>
</comment>
<proteinExistence type="inferred from homology"/>
<evidence type="ECO:0000313" key="10">
    <source>
        <dbReference type="EMBL" id="AKL94470.1"/>
    </source>
</evidence>
<keyword evidence="6 9" id="KW-0812">Transmembrane</keyword>
<keyword evidence="11" id="KW-1185">Reference proteome</keyword>
<evidence type="ECO:0000256" key="6">
    <source>
        <dbReference type="ARBA" id="ARBA00022692"/>
    </source>
</evidence>
<name>A0A0D8IE96_9CLOT</name>
<dbReference type="GO" id="GO:0048472">
    <property type="term" value="F:threonine-phosphate decarboxylase activity"/>
    <property type="evidence" value="ECO:0007669"/>
    <property type="project" value="InterPro"/>
</dbReference>
<evidence type="ECO:0000256" key="5">
    <source>
        <dbReference type="ARBA" id="ARBA00022573"/>
    </source>
</evidence>
<comment type="similarity">
    <text evidence="3 9">Belongs to the CobD/CbiB family.</text>
</comment>
<evidence type="ECO:0000256" key="3">
    <source>
        <dbReference type="ARBA" id="ARBA00006263"/>
    </source>
</evidence>
<gene>
    <name evidence="9 10" type="primary">cobD</name>
    <name evidence="10" type="ORF">CACET_c09630</name>
</gene>
<dbReference type="Proteomes" id="UP000035704">
    <property type="component" value="Chromosome"/>
</dbReference>
<evidence type="ECO:0000313" key="11">
    <source>
        <dbReference type="Proteomes" id="UP000035704"/>
    </source>
</evidence>
<dbReference type="OrthoDB" id="9811967at2"/>
<dbReference type="GO" id="GO:0005886">
    <property type="term" value="C:plasma membrane"/>
    <property type="evidence" value="ECO:0007669"/>
    <property type="project" value="UniProtKB-SubCell"/>
</dbReference>
<organism evidence="10 11">
    <name type="scientific">Clostridium aceticum</name>
    <dbReference type="NCBI Taxonomy" id="84022"/>
    <lineage>
        <taxon>Bacteria</taxon>
        <taxon>Bacillati</taxon>
        <taxon>Bacillota</taxon>
        <taxon>Clostridia</taxon>
        <taxon>Eubacteriales</taxon>
        <taxon>Clostridiaceae</taxon>
        <taxon>Clostridium</taxon>
    </lineage>
</organism>
<keyword evidence="4 9" id="KW-1003">Cell membrane</keyword>
<feature type="transmembrane region" description="Helical" evidence="9">
    <location>
        <begin position="294"/>
        <end position="313"/>
    </location>
</feature>
<evidence type="ECO:0000256" key="2">
    <source>
        <dbReference type="ARBA" id="ARBA00004953"/>
    </source>
</evidence>